<feature type="transmembrane region" description="Helical" evidence="8">
    <location>
        <begin position="302"/>
        <end position="320"/>
    </location>
</feature>
<comment type="subcellular location">
    <subcellularLocation>
        <location evidence="1">Cell membrane</location>
        <topology evidence="1">Multi-pass membrane protein</topology>
    </subcellularLocation>
</comment>
<name>A0A212K0K9_9BACT</name>
<dbReference type="Pfam" id="PF02366">
    <property type="entry name" value="PMT"/>
    <property type="match status" value="1"/>
</dbReference>
<evidence type="ECO:0000256" key="3">
    <source>
        <dbReference type="ARBA" id="ARBA00022676"/>
    </source>
</evidence>
<keyword evidence="5 8" id="KW-0812">Transmembrane</keyword>
<evidence type="ECO:0000259" key="9">
    <source>
        <dbReference type="Pfam" id="PF02366"/>
    </source>
</evidence>
<feature type="transmembrane region" description="Helical" evidence="8">
    <location>
        <begin position="238"/>
        <end position="258"/>
    </location>
</feature>
<dbReference type="GO" id="GO:0000030">
    <property type="term" value="F:mannosyltransferase activity"/>
    <property type="evidence" value="ECO:0007669"/>
    <property type="project" value="InterPro"/>
</dbReference>
<feature type="transmembrane region" description="Helical" evidence="8">
    <location>
        <begin position="353"/>
        <end position="372"/>
    </location>
</feature>
<keyword evidence="3" id="KW-0328">Glycosyltransferase</keyword>
<dbReference type="EMBL" id="FLUM01000003">
    <property type="protein sequence ID" value="SBW05207.1"/>
    <property type="molecule type" value="Genomic_DNA"/>
</dbReference>
<feature type="transmembrane region" description="Helical" evidence="8">
    <location>
        <begin position="110"/>
        <end position="131"/>
    </location>
</feature>
<evidence type="ECO:0000256" key="2">
    <source>
        <dbReference type="ARBA" id="ARBA00022475"/>
    </source>
</evidence>
<dbReference type="GO" id="GO:0016763">
    <property type="term" value="F:pentosyltransferase activity"/>
    <property type="evidence" value="ECO:0007669"/>
    <property type="project" value="TreeGrafter"/>
</dbReference>
<dbReference type="GO" id="GO:0005886">
    <property type="term" value="C:plasma membrane"/>
    <property type="evidence" value="ECO:0007669"/>
    <property type="project" value="UniProtKB-SubCell"/>
</dbReference>
<keyword evidence="6 8" id="KW-1133">Transmembrane helix</keyword>
<feature type="transmembrane region" description="Helical" evidence="8">
    <location>
        <begin position="326"/>
        <end position="346"/>
    </location>
</feature>
<sequence length="528" mass="61732">MNEQNNSLSVIFFLFLPLISIYILMIKKTISDDRNIFIVLFIYAFLLVFFCSLMSPLYPFNDWSDINLYFNIGKAMFHGQTLYTDIFDHKGPLIFVIYGIGSLFSEDSFIGMYFIESLAWVGMIFAAYLIGRLYLDKIYAFITALFFPVLMLSHSSEGGSAEEFITLFIAISFYLFIRYFKDKDAALHRPSHMLVHGIMCTVVLFIKLNLVVFWIFPLLAVFINILLKKEYKNLVRNIAAFIAGVVIVTLPIVVYFLINGALSYAWDTYITLNRTYAQLGDFSRIMENLIVRFYQRLKYDNYEFVIILIGAIYFPFRYLGNNWGKIGIILSFASLYTVIFMPANYVFYYSIPYYIFCITGVIAILDILRKYIKIPERWYSYLLFTLVALACGIMTKDFFGKPKEIIFRQQEETSGVFYKFYNVISKEKNPTLMCMGLDATTGIFTKANIMPTVKYFISPNLPYNIYPEMRDEQTRYIEEKKVQFIILSGASFSYDYYTSLPVLQENYTLVNTYEENGKSTYFLYKRKD</sequence>
<evidence type="ECO:0000313" key="10">
    <source>
        <dbReference type="EMBL" id="SBW05207.1"/>
    </source>
</evidence>
<organism evidence="10">
    <name type="scientific">uncultured Dysgonomonas sp</name>
    <dbReference type="NCBI Taxonomy" id="206096"/>
    <lineage>
        <taxon>Bacteria</taxon>
        <taxon>Pseudomonadati</taxon>
        <taxon>Bacteroidota</taxon>
        <taxon>Bacteroidia</taxon>
        <taxon>Bacteroidales</taxon>
        <taxon>Dysgonomonadaceae</taxon>
        <taxon>Dysgonomonas</taxon>
        <taxon>environmental samples</taxon>
    </lineage>
</organism>
<feature type="transmembrane region" description="Helical" evidence="8">
    <location>
        <begin position="161"/>
        <end position="181"/>
    </location>
</feature>
<evidence type="ECO:0000256" key="4">
    <source>
        <dbReference type="ARBA" id="ARBA00022679"/>
    </source>
</evidence>
<evidence type="ECO:0000256" key="1">
    <source>
        <dbReference type="ARBA" id="ARBA00004651"/>
    </source>
</evidence>
<feature type="transmembrane region" description="Helical" evidence="8">
    <location>
        <begin position="378"/>
        <end position="399"/>
    </location>
</feature>
<gene>
    <name evidence="10" type="ORF">KL86DYS1_31050</name>
</gene>
<evidence type="ECO:0000256" key="5">
    <source>
        <dbReference type="ARBA" id="ARBA00022692"/>
    </source>
</evidence>
<accession>A0A212K0K9</accession>
<feature type="transmembrane region" description="Helical" evidence="8">
    <location>
        <begin position="36"/>
        <end position="58"/>
    </location>
</feature>
<keyword evidence="4" id="KW-0808">Transferase</keyword>
<dbReference type="PANTHER" id="PTHR33908:SF11">
    <property type="entry name" value="MEMBRANE PROTEIN"/>
    <property type="match status" value="1"/>
</dbReference>
<dbReference type="PANTHER" id="PTHR33908">
    <property type="entry name" value="MANNOSYLTRANSFERASE YKCB-RELATED"/>
    <property type="match status" value="1"/>
</dbReference>
<dbReference type="GO" id="GO:0006493">
    <property type="term" value="P:protein O-linked glycosylation"/>
    <property type="evidence" value="ECO:0007669"/>
    <property type="project" value="InterPro"/>
</dbReference>
<dbReference type="InterPro" id="IPR050297">
    <property type="entry name" value="LipidA_mod_glycosyltrf_83"/>
</dbReference>
<keyword evidence="2" id="KW-1003">Cell membrane</keyword>
<evidence type="ECO:0000256" key="7">
    <source>
        <dbReference type="ARBA" id="ARBA00023136"/>
    </source>
</evidence>
<feature type="transmembrane region" description="Helical" evidence="8">
    <location>
        <begin position="6"/>
        <end position="24"/>
    </location>
</feature>
<feature type="domain" description="ArnT-like N-terminal" evidence="9">
    <location>
        <begin position="93"/>
        <end position="258"/>
    </location>
</feature>
<evidence type="ECO:0000256" key="8">
    <source>
        <dbReference type="SAM" id="Phobius"/>
    </source>
</evidence>
<dbReference type="AlphaFoldDB" id="A0A212K0K9"/>
<evidence type="ECO:0000256" key="6">
    <source>
        <dbReference type="ARBA" id="ARBA00022989"/>
    </source>
</evidence>
<feature type="transmembrane region" description="Helical" evidence="8">
    <location>
        <begin position="138"/>
        <end position="155"/>
    </location>
</feature>
<dbReference type="GO" id="GO:0009103">
    <property type="term" value="P:lipopolysaccharide biosynthetic process"/>
    <property type="evidence" value="ECO:0007669"/>
    <property type="project" value="UniProtKB-ARBA"/>
</dbReference>
<protein>
    <recommendedName>
        <fullName evidence="9">ArnT-like N-terminal domain-containing protein</fullName>
    </recommendedName>
</protein>
<feature type="transmembrane region" description="Helical" evidence="8">
    <location>
        <begin position="193"/>
        <end position="226"/>
    </location>
</feature>
<proteinExistence type="predicted"/>
<dbReference type="InterPro" id="IPR003342">
    <property type="entry name" value="ArnT-like_N"/>
</dbReference>
<reference evidence="10" key="1">
    <citation type="submission" date="2016-04" db="EMBL/GenBank/DDBJ databases">
        <authorList>
            <person name="Evans L.H."/>
            <person name="Alamgir A."/>
            <person name="Owens N."/>
            <person name="Weber N.D."/>
            <person name="Virtaneva K."/>
            <person name="Barbian K."/>
            <person name="Babar A."/>
            <person name="Rosenke K."/>
        </authorList>
    </citation>
    <scope>NUCLEOTIDE SEQUENCE</scope>
    <source>
        <strain evidence="10">86-1</strain>
    </source>
</reference>
<keyword evidence="7 8" id="KW-0472">Membrane</keyword>